<sequence>MGFAEDKVYSHILKNMSRFCNIHVASLVDSLSCLTDADRDELHTRNEMRGTRATAYKFYQHLKCRKGWVTDLINALHHNNAGHLAEELQQVYDRHQVPPPSAPAPVAVSSVSAPVPFLGPNPAAGAPLAEPLRCSPSAGSHPPLPPAAAAAVTSAASSDISSTDLDARAPVQESLVFFQLPEQKGPQPALPVSTVCDRASDAPGEEKPLPYPTKVQQEALETPRAPSTVLPSALPPAQGQEWLSQRHPVCVDNGCFGNANHLHRGTPGLGLGRSLPSRDLSTARGPEQPRNEPQEDVYISTELPLEPTCSGGPQPPESLRTQKKEAVSGSEHREPPGSFVDVRSPLLIQQQVDAEQKRIEMLREHEGDGDVRMDAASSVTTPAPRDSSPSCDVSLKPPVAEKMLPGGEAASSTPSMPEKEKVLSASAASLSGMAHTGSFEAGRISSPVSSATSAWASHGTEEEDVQLSKPGILLSVAEKSPEAANSNKSFSLGSDPLMVSTDSSSPPGEALSRATSGRQSAAPAAREDTRGEDAAGASPHPPPSWDSTSVRTYEVHVEHRPSALLEAANDVRDGAGPFGNPPDPGRGHSAASSSPQATPGDSNGPSLLYILPAVGIALISVYLVYARLQK</sequence>
<organism evidence="9 10">
    <name type="scientific">Penelope pileata</name>
    <dbReference type="NCBI Taxonomy" id="1118817"/>
    <lineage>
        <taxon>Eukaryota</taxon>
        <taxon>Metazoa</taxon>
        <taxon>Chordata</taxon>
        <taxon>Craniata</taxon>
        <taxon>Vertebrata</taxon>
        <taxon>Euteleostomi</taxon>
        <taxon>Archelosauria</taxon>
        <taxon>Archosauria</taxon>
        <taxon>Dinosauria</taxon>
        <taxon>Saurischia</taxon>
        <taxon>Theropoda</taxon>
        <taxon>Coelurosauria</taxon>
        <taxon>Aves</taxon>
        <taxon>Neognathae</taxon>
        <taxon>Galloanserae</taxon>
        <taxon>Galliformes</taxon>
        <taxon>Cracidae</taxon>
        <taxon>Penelope</taxon>
    </lineage>
</organism>
<feature type="domain" description="Caspase recruitment" evidence="8">
    <location>
        <begin position="11"/>
        <end position="91"/>
    </location>
</feature>
<dbReference type="Pfam" id="PF16739">
    <property type="entry name" value="CARD_2"/>
    <property type="match status" value="1"/>
</dbReference>
<evidence type="ECO:0000256" key="3">
    <source>
        <dbReference type="ARBA" id="ARBA00022588"/>
    </source>
</evidence>
<feature type="region of interest" description="Disordered" evidence="6">
    <location>
        <begin position="364"/>
        <end position="424"/>
    </location>
</feature>
<feature type="region of interest" description="Disordered" evidence="6">
    <location>
        <begin position="264"/>
        <end position="345"/>
    </location>
</feature>
<dbReference type="InterPro" id="IPR011029">
    <property type="entry name" value="DEATH-like_dom_sf"/>
</dbReference>
<feature type="region of interest" description="Disordered" evidence="6">
    <location>
        <begin position="182"/>
        <end position="235"/>
    </location>
</feature>
<evidence type="ECO:0000256" key="7">
    <source>
        <dbReference type="SAM" id="Phobius"/>
    </source>
</evidence>
<evidence type="ECO:0000256" key="6">
    <source>
        <dbReference type="SAM" id="MobiDB-lite"/>
    </source>
</evidence>
<evidence type="ECO:0000256" key="5">
    <source>
        <dbReference type="ARBA" id="ARBA00022859"/>
    </source>
</evidence>
<feature type="non-terminal residue" evidence="9">
    <location>
        <position position="630"/>
    </location>
</feature>
<comment type="caution">
    <text evidence="9">The sequence shown here is derived from an EMBL/GenBank/DDBJ whole genome shotgun (WGS) entry which is preliminary data.</text>
</comment>
<feature type="compositionally biased region" description="Polar residues" evidence="6">
    <location>
        <begin position="446"/>
        <end position="455"/>
    </location>
</feature>
<feature type="transmembrane region" description="Helical" evidence="7">
    <location>
        <begin position="606"/>
        <end position="625"/>
    </location>
</feature>
<evidence type="ECO:0000256" key="2">
    <source>
        <dbReference type="ARBA" id="ARBA00022553"/>
    </source>
</evidence>
<reference evidence="9" key="1">
    <citation type="submission" date="2019-09" db="EMBL/GenBank/DDBJ databases">
        <title>Bird 10,000 Genomes (B10K) Project - Family phase.</title>
        <authorList>
            <person name="Zhang G."/>
        </authorList>
    </citation>
    <scope>NUCLEOTIDE SEQUENCE</scope>
    <source>
        <strain evidence="9">B10K-DU-001-08</strain>
        <tissue evidence="9">Muscle</tissue>
    </source>
</reference>
<dbReference type="OrthoDB" id="9909785at2759"/>
<protein>
    <submittedName>
        <fullName evidence="9">MAVS protein</fullName>
    </submittedName>
</protein>
<dbReference type="InterPro" id="IPR042144">
    <property type="entry name" value="CARD_IPS1"/>
</dbReference>
<dbReference type="Proteomes" id="UP000613066">
    <property type="component" value="Unassembled WGS sequence"/>
</dbReference>
<evidence type="ECO:0000313" key="10">
    <source>
        <dbReference type="Proteomes" id="UP000613066"/>
    </source>
</evidence>
<keyword evidence="7" id="KW-0812">Transmembrane</keyword>
<keyword evidence="7" id="KW-0472">Membrane</keyword>
<evidence type="ECO:0000259" key="8">
    <source>
        <dbReference type="Pfam" id="PF16739"/>
    </source>
</evidence>
<dbReference type="GO" id="GO:0045087">
    <property type="term" value="P:innate immune response"/>
    <property type="evidence" value="ECO:0007669"/>
    <property type="project" value="UniProtKB-KW"/>
</dbReference>
<keyword evidence="5" id="KW-0391">Immunity</keyword>
<gene>
    <name evidence="9" type="primary">Mavs</name>
    <name evidence="9" type="ORF">PENPIL_R04041</name>
</gene>
<dbReference type="Gene3D" id="1.10.533.10">
    <property type="entry name" value="Death Domain, Fas"/>
    <property type="match status" value="1"/>
</dbReference>
<dbReference type="AlphaFoldDB" id="A0A851NJ99"/>
<feature type="compositionally biased region" description="Polar residues" evidence="6">
    <location>
        <begin position="483"/>
        <end position="492"/>
    </location>
</feature>
<feature type="compositionally biased region" description="Basic and acidic residues" evidence="6">
    <location>
        <begin position="320"/>
        <end position="335"/>
    </location>
</feature>
<dbReference type="EMBL" id="WBMW01002371">
    <property type="protein sequence ID" value="NXC42793.1"/>
    <property type="molecule type" value="Genomic_DNA"/>
</dbReference>
<evidence type="ECO:0000313" key="9">
    <source>
        <dbReference type="EMBL" id="NXC42793.1"/>
    </source>
</evidence>
<feature type="compositionally biased region" description="Polar residues" evidence="6">
    <location>
        <begin position="377"/>
        <end position="391"/>
    </location>
</feature>
<evidence type="ECO:0000256" key="1">
    <source>
        <dbReference type="ARBA" id="ARBA00022499"/>
    </source>
</evidence>
<proteinExistence type="predicted"/>
<keyword evidence="3" id="KW-0399">Innate immunity</keyword>
<keyword evidence="7" id="KW-1133">Transmembrane helix</keyword>
<feature type="compositionally biased region" description="Polar residues" evidence="6">
    <location>
        <begin position="590"/>
        <end position="602"/>
    </location>
</feature>
<feature type="compositionally biased region" description="Basic and acidic residues" evidence="6">
    <location>
        <begin position="364"/>
        <end position="373"/>
    </location>
</feature>
<feature type="compositionally biased region" description="Basic and acidic residues" evidence="6">
    <location>
        <begin position="198"/>
        <end position="208"/>
    </location>
</feature>
<accession>A0A851NJ99</accession>
<evidence type="ECO:0000256" key="4">
    <source>
        <dbReference type="ARBA" id="ARBA00022843"/>
    </source>
</evidence>
<feature type="non-terminal residue" evidence="9">
    <location>
        <position position="1"/>
    </location>
</feature>
<dbReference type="GO" id="GO:0005737">
    <property type="term" value="C:cytoplasm"/>
    <property type="evidence" value="ECO:0007669"/>
    <property type="project" value="UniProtKB-ARBA"/>
</dbReference>
<name>A0A851NJ99_9GALL</name>
<dbReference type="InterPro" id="IPR031964">
    <property type="entry name" value="CARD_dom"/>
</dbReference>
<keyword evidence="1" id="KW-1017">Isopeptide bond</keyword>
<keyword evidence="4" id="KW-0832">Ubl conjugation</keyword>
<dbReference type="CDD" id="cd08811">
    <property type="entry name" value="CARD_IPS1"/>
    <property type="match status" value="1"/>
</dbReference>
<keyword evidence="2" id="KW-0597">Phosphoprotein</keyword>
<feature type="region of interest" description="Disordered" evidence="6">
    <location>
        <begin position="439"/>
        <end position="602"/>
    </location>
</feature>
<keyword evidence="10" id="KW-1185">Reference proteome</keyword>